<comment type="caution">
    <text evidence="3">The sequence shown here is derived from an EMBL/GenBank/DDBJ whole genome shotgun (WGS) entry which is preliminary data.</text>
</comment>
<keyword evidence="4" id="KW-1185">Reference proteome</keyword>
<gene>
    <name evidence="3" type="ORF">QBC37DRAFT_247056</name>
</gene>
<reference evidence="3" key="1">
    <citation type="journal article" date="2023" name="Mol. Phylogenet. Evol.">
        <title>Genome-scale phylogeny and comparative genomics of the fungal order Sordariales.</title>
        <authorList>
            <person name="Hensen N."/>
            <person name="Bonometti L."/>
            <person name="Westerberg I."/>
            <person name="Brannstrom I.O."/>
            <person name="Guillou S."/>
            <person name="Cros-Aarteil S."/>
            <person name="Calhoun S."/>
            <person name="Haridas S."/>
            <person name="Kuo A."/>
            <person name="Mondo S."/>
            <person name="Pangilinan J."/>
            <person name="Riley R."/>
            <person name="LaButti K."/>
            <person name="Andreopoulos B."/>
            <person name="Lipzen A."/>
            <person name="Chen C."/>
            <person name="Yan M."/>
            <person name="Daum C."/>
            <person name="Ng V."/>
            <person name="Clum A."/>
            <person name="Steindorff A."/>
            <person name="Ohm R.A."/>
            <person name="Martin F."/>
            <person name="Silar P."/>
            <person name="Natvig D.O."/>
            <person name="Lalanne C."/>
            <person name="Gautier V."/>
            <person name="Ament-Velasquez S.L."/>
            <person name="Kruys A."/>
            <person name="Hutchinson M.I."/>
            <person name="Powell A.J."/>
            <person name="Barry K."/>
            <person name="Miller A.N."/>
            <person name="Grigoriev I.V."/>
            <person name="Debuchy R."/>
            <person name="Gladieux P."/>
            <person name="Hiltunen Thoren M."/>
            <person name="Johannesson H."/>
        </authorList>
    </citation>
    <scope>NUCLEOTIDE SEQUENCE</scope>
    <source>
        <strain evidence="3">PSN293</strain>
    </source>
</reference>
<evidence type="ECO:0008006" key="5">
    <source>
        <dbReference type="Google" id="ProtNLM"/>
    </source>
</evidence>
<evidence type="ECO:0000313" key="4">
    <source>
        <dbReference type="Proteomes" id="UP001301769"/>
    </source>
</evidence>
<evidence type="ECO:0000256" key="2">
    <source>
        <dbReference type="SAM" id="Phobius"/>
    </source>
</evidence>
<reference evidence="3" key="2">
    <citation type="submission" date="2023-05" db="EMBL/GenBank/DDBJ databases">
        <authorList>
            <consortium name="Lawrence Berkeley National Laboratory"/>
            <person name="Steindorff A."/>
            <person name="Hensen N."/>
            <person name="Bonometti L."/>
            <person name="Westerberg I."/>
            <person name="Brannstrom I.O."/>
            <person name="Guillou S."/>
            <person name="Cros-Aarteil S."/>
            <person name="Calhoun S."/>
            <person name="Haridas S."/>
            <person name="Kuo A."/>
            <person name="Mondo S."/>
            <person name="Pangilinan J."/>
            <person name="Riley R."/>
            <person name="Labutti K."/>
            <person name="Andreopoulos B."/>
            <person name="Lipzen A."/>
            <person name="Chen C."/>
            <person name="Yanf M."/>
            <person name="Daum C."/>
            <person name="Ng V."/>
            <person name="Clum A."/>
            <person name="Ohm R."/>
            <person name="Martin F."/>
            <person name="Silar P."/>
            <person name="Natvig D."/>
            <person name="Lalanne C."/>
            <person name="Gautier V."/>
            <person name="Ament-Velasquez S.L."/>
            <person name="Kruys A."/>
            <person name="Hutchinson M.I."/>
            <person name="Powell A.J."/>
            <person name="Barry K."/>
            <person name="Miller A.N."/>
            <person name="Grigoriev I.V."/>
            <person name="Debuchy R."/>
            <person name="Gladieux P."/>
            <person name="Thoren M.H."/>
            <person name="Johannesson H."/>
        </authorList>
    </citation>
    <scope>NUCLEOTIDE SEQUENCE</scope>
    <source>
        <strain evidence="3">PSN293</strain>
    </source>
</reference>
<dbReference type="Proteomes" id="UP001301769">
    <property type="component" value="Unassembled WGS sequence"/>
</dbReference>
<feature type="region of interest" description="Disordered" evidence="1">
    <location>
        <begin position="30"/>
        <end position="68"/>
    </location>
</feature>
<feature type="non-terminal residue" evidence="3">
    <location>
        <position position="404"/>
    </location>
</feature>
<keyword evidence="2" id="KW-1133">Transmembrane helix</keyword>
<feature type="non-terminal residue" evidence="3">
    <location>
        <position position="1"/>
    </location>
</feature>
<dbReference type="Gene3D" id="2.120.10.70">
    <property type="entry name" value="Fucose-specific lectin"/>
    <property type="match status" value="1"/>
</dbReference>
<dbReference type="AlphaFoldDB" id="A0AAN7B9Z6"/>
<evidence type="ECO:0000313" key="3">
    <source>
        <dbReference type="EMBL" id="KAK4215527.1"/>
    </source>
</evidence>
<keyword evidence="2" id="KW-0472">Membrane</keyword>
<sequence>RRYRKKIYIISALVVICIIVAAVVGGVVGTRKSSDSQSAGGDTNGPSDTSSDTTTSGNTNKPEVNPTLIRPNSRLSVAGWRAGSGADQRFNIRLFYQGGDNVVRYSAFSSQFNWSQPTVAGIEAIPGGALAACANIHYDPVVVNLFYLDKSNRLKAQNFGQAESDSQAGTEDTTVPSFPPLPSARLSCYMPFVIAQESTNNHLRQFNWGANWNADRNSSSAIDGVACRRPRLRRLIVVMLPINSQYYAAGGFVYRTTSGSLGNYALDGMGDTKGTAWDATSDLYAKDISPRAPIAAFTVARDTSGTDVNTYILYQDNLKGGGAIQVVWQDDVIGGWKGPQTYPALGGADKDMDIACVTRQAWDYKGIWLKTVSPINRCYFQSQGAVEEVVLDGKGWQDLGFVPI</sequence>
<accession>A0AAN7B9Z6</accession>
<name>A0AAN7B9Z6_9PEZI</name>
<organism evidence="3 4">
    <name type="scientific">Rhypophila decipiens</name>
    <dbReference type="NCBI Taxonomy" id="261697"/>
    <lineage>
        <taxon>Eukaryota</taxon>
        <taxon>Fungi</taxon>
        <taxon>Dikarya</taxon>
        <taxon>Ascomycota</taxon>
        <taxon>Pezizomycotina</taxon>
        <taxon>Sordariomycetes</taxon>
        <taxon>Sordariomycetidae</taxon>
        <taxon>Sordariales</taxon>
        <taxon>Naviculisporaceae</taxon>
        <taxon>Rhypophila</taxon>
    </lineage>
</organism>
<evidence type="ECO:0000256" key="1">
    <source>
        <dbReference type="SAM" id="MobiDB-lite"/>
    </source>
</evidence>
<feature type="transmembrane region" description="Helical" evidence="2">
    <location>
        <begin position="7"/>
        <end position="28"/>
    </location>
</feature>
<feature type="compositionally biased region" description="Low complexity" evidence="1">
    <location>
        <begin position="40"/>
        <end position="60"/>
    </location>
</feature>
<keyword evidence="2" id="KW-0812">Transmembrane</keyword>
<dbReference type="EMBL" id="MU858079">
    <property type="protein sequence ID" value="KAK4215527.1"/>
    <property type="molecule type" value="Genomic_DNA"/>
</dbReference>
<dbReference type="SUPFAM" id="SSF89372">
    <property type="entry name" value="Fucose-specific lectin"/>
    <property type="match status" value="1"/>
</dbReference>
<protein>
    <recommendedName>
        <fullName evidence="5">Fucose-specific lectin</fullName>
    </recommendedName>
</protein>
<proteinExistence type="predicted"/>